<evidence type="ECO:0000259" key="1">
    <source>
        <dbReference type="Pfam" id="PF14028"/>
    </source>
</evidence>
<dbReference type="AlphaFoldDB" id="A0A1M5LZS9"/>
<dbReference type="RefSeq" id="WP_073179415.1">
    <property type="nucleotide sequence ID" value="NZ_FQWL01000003.1"/>
</dbReference>
<proteinExistence type="predicted"/>
<dbReference type="Pfam" id="PF14028">
    <property type="entry name" value="Lant_dehydr_C"/>
    <property type="match status" value="1"/>
</dbReference>
<evidence type="ECO:0000313" key="3">
    <source>
        <dbReference type="Proteomes" id="UP000184532"/>
    </source>
</evidence>
<dbReference type="Proteomes" id="UP000184532">
    <property type="component" value="Unassembled WGS sequence"/>
</dbReference>
<protein>
    <submittedName>
        <fullName evidence="2">Thiopeptide-type bacteriocin biosynthesis domain-containing protein</fullName>
    </submittedName>
</protein>
<keyword evidence="3" id="KW-1185">Reference proteome</keyword>
<dbReference type="InterPro" id="IPR023809">
    <property type="entry name" value="Thiopep_bacteriocin_synth_dom"/>
</dbReference>
<dbReference type="NCBIfam" id="TIGR03891">
    <property type="entry name" value="thiopep_ocin"/>
    <property type="match status" value="1"/>
</dbReference>
<dbReference type="EMBL" id="FQWL01000003">
    <property type="protein sequence ID" value="SHG70496.1"/>
    <property type="molecule type" value="Genomic_DNA"/>
</dbReference>
<name>A0A1M5LZS9_9FLAO</name>
<feature type="domain" description="Thiopeptide-type bacteriocin biosynthesis" evidence="1">
    <location>
        <begin position="16"/>
        <end position="287"/>
    </location>
</feature>
<accession>A0A1M5LZS9</accession>
<gene>
    <name evidence="2" type="ORF">SAMN04488116_2183</name>
</gene>
<evidence type="ECO:0000313" key="2">
    <source>
        <dbReference type="EMBL" id="SHG70496.1"/>
    </source>
</evidence>
<dbReference type="OrthoDB" id="1273722at2"/>
<dbReference type="STRING" id="570519.SAMN04488116_2183"/>
<organism evidence="2 3">
    <name type="scientific">Flagellimonas flava</name>
    <dbReference type="NCBI Taxonomy" id="570519"/>
    <lineage>
        <taxon>Bacteria</taxon>
        <taxon>Pseudomonadati</taxon>
        <taxon>Bacteroidota</taxon>
        <taxon>Flavobacteriia</taxon>
        <taxon>Flavobacteriales</taxon>
        <taxon>Flavobacteriaceae</taxon>
        <taxon>Flagellimonas</taxon>
    </lineage>
</organism>
<reference evidence="3" key="1">
    <citation type="submission" date="2016-11" db="EMBL/GenBank/DDBJ databases">
        <authorList>
            <person name="Varghese N."/>
            <person name="Submissions S."/>
        </authorList>
    </citation>
    <scope>NUCLEOTIDE SEQUENCE [LARGE SCALE GENOMIC DNA]</scope>
    <source>
        <strain evidence="3">DSM 22638</strain>
    </source>
</reference>
<sequence length="316" mass="38075">MNNIKVDRNLIPGDEWLYYKVYAGPKTSDSILTDIIKPVTEKLLEEKIIKSWFFIRYTDPKHHLRLRFQVFDLKNIGEVINRLYPYFKQLMNEDLIWKTQIETYQRELERYGDNTMELSEEIFFHDSVCIVNFLDMIEGDEGEELRWLFSLRAMDRFLDTFAYSLEEKLSLLDRLKTGFGIEFGISRPLKKQLDDKYRAESKKIERFMRLKNEDKSTFYPILEILDQREFRIQPLALRINGHKKRDGLKVRYNDLMASYLHMFMNRLFKSKNRLHELVCYDFLYRYYKSVVARKKYKKPNTSAKMVAHKMGVVKGN</sequence>